<dbReference type="PROSITE" id="PS00646">
    <property type="entry name" value="RIBOSOMAL_S13_1"/>
    <property type="match status" value="1"/>
</dbReference>
<dbReference type="GeneID" id="23629426"/>
<dbReference type="GO" id="GO:0003735">
    <property type="term" value="F:structural constituent of ribosome"/>
    <property type="evidence" value="ECO:0007669"/>
    <property type="project" value="InterPro"/>
</dbReference>
<dbReference type="PANTHER" id="PTHR10871">
    <property type="entry name" value="30S RIBOSOMAL PROTEIN S13/40S RIBOSOMAL PROTEIN S18"/>
    <property type="match status" value="1"/>
</dbReference>
<keyword evidence="6 7" id="KW-0687">Ribonucleoprotein</keyword>
<dbReference type="InterPro" id="IPR001892">
    <property type="entry name" value="Ribosomal_uS13"/>
</dbReference>
<dbReference type="InterPro" id="IPR027437">
    <property type="entry name" value="Rbsml_uS13_C"/>
</dbReference>
<accession>A0A0B5W2H9</accession>
<dbReference type="FunFam" id="1.10.8.50:FF:000001">
    <property type="entry name" value="30S ribosomal protein S13"/>
    <property type="match status" value="1"/>
</dbReference>
<geneLocation type="plastid" evidence="8"/>
<dbReference type="GO" id="GO:0005829">
    <property type="term" value="C:cytosol"/>
    <property type="evidence" value="ECO:0007669"/>
    <property type="project" value="TreeGrafter"/>
</dbReference>
<dbReference type="Gene3D" id="4.10.910.10">
    <property type="entry name" value="30s ribosomal protein s13, domain 2"/>
    <property type="match status" value="1"/>
</dbReference>
<evidence type="ECO:0000256" key="6">
    <source>
        <dbReference type="ARBA" id="ARBA00023274"/>
    </source>
</evidence>
<keyword evidence="3" id="KW-0699">rRNA-binding</keyword>
<dbReference type="AlphaFoldDB" id="A0A0B5W2H9"/>
<dbReference type="PANTHER" id="PTHR10871:SF1">
    <property type="entry name" value="SMALL RIBOSOMAL SUBUNIT PROTEIN US13M"/>
    <property type="match status" value="1"/>
</dbReference>
<organism evidence="8">
    <name type="scientific">Choreocolax polysiphoniae</name>
    <dbReference type="NCBI Taxonomy" id="282351"/>
    <lineage>
        <taxon>Eukaryota</taxon>
        <taxon>Rhodophyta</taxon>
        <taxon>Florideophyceae</taxon>
        <taxon>Rhodymeniophycidae</taxon>
        <taxon>Gigartinales</taxon>
        <taxon>Choreocolacaceae</taxon>
        <taxon>Choreocolax</taxon>
    </lineage>
</organism>
<protein>
    <submittedName>
        <fullName evidence="8">30S ribosomal protein S13</fullName>
    </submittedName>
</protein>
<proteinExistence type="inferred from homology"/>
<reference evidence="8" key="1">
    <citation type="journal article" date="2015" name="J. Phycol.">
        <title>The Choreocolax polysiphoniae plastid forces a reevaluation of the evolutionary pathways to parasitism in red algae.</title>
        <authorList>
            <person name="Salomaki E.D."/>
            <person name="Nickles K.R."/>
            <person name="Lane C.E."/>
        </authorList>
    </citation>
    <scope>NUCLEOTIDE SEQUENCE</scope>
</reference>
<dbReference type="NCBIfam" id="TIGR03631">
    <property type="entry name" value="uS13_bact"/>
    <property type="match status" value="1"/>
</dbReference>
<dbReference type="InterPro" id="IPR018269">
    <property type="entry name" value="Ribosomal_uS13_CS"/>
</dbReference>
<dbReference type="GO" id="GO:0019843">
    <property type="term" value="F:rRNA binding"/>
    <property type="evidence" value="ECO:0007669"/>
    <property type="project" value="UniProtKB-KW"/>
</dbReference>
<dbReference type="PROSITE" id="PS50159">
    <property type="entry name" value="RIBOSOMAL_S13_2"/>
    <property type="match status" value="1"/>
</dbReference>
<dbReference type="Gene3D" id="1.10.8.50">
    <property type="match status" value="1"/>
</dbReference>
<keyword evidence="8" id="KW-0934">Plastid</keyword>
<evidence type="ECO:0000256" key="1">
    <source>
        <dbReference type="ARBA" id="ARBA00008080"/>
    </source>
</evidence>
<keyword evidence="5 7" id="KW-0689">Ribosomal protein</keyword>
<dbReference type="RefSeq" id="YP_009122096.1">
    <property type="nucleotide sequence ID" value="NC_026522.1"/>
</dbReference>
<dbReference type="InterPro" id="IPR010979">
    <property type="entry name" value="Ribosomal_uS13-like_H2TH"/>
</dbReference>
<dbReference type="SUPFAM" id="SSF46946">
    <property type="entry name" value="S13-like H2TH domain"/>
    <property type="match status" value="1"/>
</dbReference>
<evidence type="ECO:0000256" key="7">
    <source>
        <dbReference type="RuleBase" id="RU003830"/>
    </source>
</evidence>
<dbReference type="InterPro" id="IPR019980">
    <property type="entry name" value="Ribosomal_uS13_bac-type"/>
</dbReference>
<name>A0A0B5W2H9_9FLOR</name>
<evidence type="ECO:0000256" key="4">
    <source>
        <dbReference type="ARBA" id="ARBA00022884"/>
    </source>
</evidence>
<dbReference type="GO" id="GO:0006412">
    <property type="term" value="P:translation"/>
    <property type="evidence" value="ECO:0007669"/>
    <property type="project" value="InterPro"/>
</dbReference>
<dbReference type="EMBL" id="KP308096">
    <property type="protein sequence ID" value="AJH65854.1"/>
    <property type="molecule type" value="Genomic_DNA"/>
</dbReference>
<dbReference type="HAMAP" id="MF_01315">
    <property type="entry name" value="Ribosomal_uS13"/>
    <property type="match status" value="1"/>
</dbReference>
<comment type="similarity">
    <text evidence="1 7">Belongs to the universal ribosomal protein uS13 family.</text>
</comment>
<gene>
    <name evidence="8" type="primary">rps13</name>
</gene>
<evidence type="ECO:0000256" key="2">
    <source>
        <dbReference type="ARBA" id="ARBA00011458"/>
    </source>
</evidence>
<dbReference type="PIRSF" id="PIRSF002134">
    <property type="entry name" value="Ribosomal_S13"/>
    <property type="match status" value="1"/>
</dbReference>
<keyword evidence="4" id="KW-0694">RNA-binding</keyword>
<dbReference type="Pfam" id="PF00416">
    <property type="entry name" value="Ribosomal_S13"/>
    <property type="match status" value="1"/>
</dbReference>
<evidence type="ECO:0000256" key="3">
    <source>
        <dbReference type="ARBA" id="ARBA00022730"/>
    </source>
</evidence>
<dbReference type="GO" id="GO:0015935">
    <property type="term" value="C:small ribosomal subunit"/>
    <property type="evidence" value="ECO:0007669"/>
    <property type="project" value="TreeGrafter"/>
</dbReference>
<sequence length="126" mass="14877">MIRIQGVDLPKNKKVYIGLMHIYGIGLSRSKEILLETKIESNIKVKDLNDQQIILIKNFLNDRYLLEIDLKRIKKINIRRLIEIKSYRGKRHKLNLPVRGQRTKTNAKTIKSIKKIIFNNKISLKE</sequence>
<comment type="subunit">
    <text evidence="2">Part of the 30S ribosomal subunit.</text>
</comment>
<evidence type="ECO:0000313" key="8">
    <source>
        <dbReference type="EMBL" id="AJH65854.1"/>
    </source>
</evidence>
<evidence type="ECO:0000256" key="5">
    <source>
        <dbReference type="ARBA" id="ARBA00022980"/>
    </source>
</evidence>